<evidence type="ECO:0000256" key="3">
    <source>
        <dbReference type="ARBA" id="ARBA00023082"/>
    </source>
</evidence>
<feature type="domain" description="RNA polymerase sigma factor 70 region 4 type 2" evidence="5">
    <location>
        <begin position="116"/>
        <end position="168"/>
    </location>
</feature>
<name>A0A4Q2T0L1_9HYPH</name>
<dbReference type="GO" id="GO:0016987">
    <property type="term" value="F:sigma factor activity"/>
    <property type="evidence" value="ECO:0007669"/>
    <property type="project" value="UniProtKB-KW"/>
</dbReference>
<dbReference type="InterPro" id="IPR036388">
    <property type="entry name" value="WH-like_DNA-bd_sf"/>
</dbReference>
<dbReference type="OrthoDB" id="9797134at2"/>
<proteinExistence type="inferred from homology"/>
<dbReference type="AlphaFoldDB" id="A0A4Q2T0L1"/>
<dbReference type="Gene3D" id="1.10.1740.10">
    <property type="match status" value="1"/>
</dbReference>
<feature type="domain" description="PhyR sigma2" evidence="6">
    <location>
        <begin position="28"/>
        <end position="78"/>
    </location>
</feature>
<evidence type="ECO:0000256" key="2">
    <source>
        <dbReference type="ARBA" id="ARBA00023015"/>
    </source>
</evidence>
<evidence type="ECO:0000256" key="1">
    <source>
        <dbReference type="ARBA" id="ARBA00010641"/>
    </source>
</evidence>
<keyword evidence="4" id="KW-0804">Transcription</keyword>
<protein>
    <submittedName>
        <fullName evidence="7">RNA polymerase sigma factor</fullName>
    </submittedName>
</protein>
<dbReference type="GO" id="GO:0006352">
    <property type="term" value="P:DNA-templated transcription initiation"/>
    <property type="evidence" value="ECO:0007669"/>
    <property type="project" value="InterPro"/>
</dbReference>
<dbReference type="Proteomes" id="UP000291088">
    <property type="component" value="Unassembled WGS sequence"/>
</dbReference>
<comment type="similarity">
    <text evidence="1">Belongs to the sigma-70 factor family. ECF subfamily.</text>
</comment>
<reference evidence="7 8" key="1">
    <citation type="submission" date="2019-01" db="EMBL/GenBank/DDBJ databases">
        <authorList>
            <person name="Deng T."/>
        </authorList>
    </citation>
    <scope>NUCLEOTIDE SEQUENCE [LARGE SCALE GENOMIC DNA]</scope>
    <source>
        <strain evidence="7 8">F8825</strain>
    </source>
</reference>
<dbReference type="NCBIfam" id="TIGR02937">
    <property type="entry name" value="sigma70-ECF"/>
    <property type="match status" value="1"/>
</dbReference>
<dbReference type="InterPro" id="IPR039425">
    <property type="entry name" value="RNA_pol_sigma-70-like"/>
</dbReference>
<dbReference type="Gene3D" id="1.10.10.10">
    <property type="entry name" value="Winged helix-like DNA-binding domain superfamily/Winged helix DNA-binding domain"/>
    <property type="match status" value="1"/>
</dbReference>
<keyword evidence="8" id="KW-1185">Reference proteome</keyword>
<dbReference type="InterPro" id="IPR013325">
    <property type="entry name" value="RNA_pol_sigma_r2"/>
</dbReference>
<evidence type="ECO:0000259" key="6">
    <source>
        <dbReference type="Pfam" id="PF22029"/>
    </source>
</evidence>
<sequence length="184" mass="20530">MPQGPDKENVVPGNPIPGTGIFERDMLALLPGLRRYSRSLTRSDFDGEDLLQDCVETALAKRASWRGGSLKAWVYTIMTNLHHNRGRNARRFPAVDISEADHLEAPTTAADPLERDRLQAALDGLAPEYRSVLMLVVVEGYAYQEVADILGVPIGTVMSRLSRARERLRLVLAEQNIVTLRRPK</sequence>
<evidence type="ECO:0000256" key="4">
    <source>
        <dbReference type="ARBA" id="ARBA00023163"/>
    </source>
</evidence>
<dbReference type="PANTHER" id="PTHR43133:SF25">
    <property type="entry name" value="RNA POLYMERASE SIGMA FACTOR RFAY-RELATED"/>
    <property type="match status" value="1"/>
</dbReference>
<keyword evidence="2" id="KW-0805">Transcription regulation</keyword>
<dbReference type="InterPro" id="IPR013249">
    <property type="entry name" value="RNA_pol_sigma70_r4_t2"/>
</dbReference>
<dbReference type="CDD" id="cd06171">
    <property type="entry name" value="Sigma70_r4"/>
    <property type="match status" value="1"/>
</dbReference>
<gene>
    <name evidence="7" type="ORF">EUU22_13955</name>
</gene>
<accession>A0A4Q2T0L1</accession>
<dbReference type="InterPro" id="IPR014284">
    <property type="entry name" value="RNA_pol_sigma-70_dom"/>
</dbReference>
<evidence type="ECO:0000259" key="5">
    <source>
        <dbReference type="Pfam" id="PF08281"/>
    </source>
</evidence>
<keyword evidence="3" id="KW-0731">Sigma factor</keyword>
<comment type="caution">
    <text evidence="7">The sequence shown here is derived from an EMBL/GenBank/DDBJ whole genome shotgun (WGS) entry which is preliminary data.</text>
</comment>
<dbReference type="GO" id="GO:0003677">
    <property type="term" value="F:DNA binding"/>
    <property type="evidence" value="ECO:0007669"/>
    <property type="project" value="InterPro"/>
</dbReference>
<organism evidence="7 8">
    <name type="scientific">Ciceribacter ferrooxidans</name>
    <dbReference type="NCBI Taxonomy" id="2509717"/>
    <lineage>
        <taxon>Bacteria</taxon>
        <taxon>Pseudomonadati</taxon>
        <taxon>Pseudomonadota</taxon>
        <taxon>Alphaproteobacteria</taxon>
        <taxon>Hyphomicrobiales</taxon>
        <taxon>Rhizobiaceae</taxon>
        <taxon>Ciceribacter</taxon>
    </lineage>
</organism>
<dbReference type="InterPro" id="IPR013324">
    <property type="entry name" value="RNA_pol_sigma_r3/r4-like"/>
</dbReference>
<evidence type="ECO:0000313" key="8">
    <source>
        <dbReference type="Proteomes" id="UP000291088"/>
    </source>
</evidence>
<evidence type="ECO:0000313" key="7">
    <source>
        <dbReference type="EMBL" id="RYC12156.1"/>
    </source>
</evidence>
<dbReference type="Pfam" id="PF08281">
    <property type="entry name" value="Sigma70_r4_2"/>
    <property type="match status" value="1"/>
</dbReference>
<dbReference type="PANTHER" id="PTHR43133">
    <property type="entry name" value="RNA POLYMERASE ECF-TYPE SIGMA FACTO"/>
    <property type="match status" value="1"/>
</dbReference>
<dbReference type="EMBL" id="SDVB01000238">
    <property type="protein sequence ID" value="RYC12156.1"/>
    <property type="molecule type" value="Genomic_DNA"/>
</dbReference>
<dbReference type="InterPro" id="IPR053866">
    <property type="entry name" value="PhyR_sigma2"/>
</dbReference>
<dbReference type="SUPFAM" id="SSF88946">
    <property type="entry name" value="Sigma2 domain of RNA polymerase sigma factors"/>
    <property type="match status" value="1"/>
</dbReference>
<dbReference type="SUPFAM" id="SSF88659">
    <property type="entry name" value="Sigma3 and sigma4 domains of RNA polymerase sigma factors"/>
    <property type="match status" value="1"/>
</dbReference>
<dbReference type="Pfam" id="PF22029">
    <property type="entry name" value="PhyR_sigma2"/>
    <property type="match status" value="1"/>
</dbReference>